<proteinExistence type="predicted"/>
<evidence type="ECO:0000313" key="2">
    <source>
        <dbReference type="Proteomes" id="UP000484255"/>
    </source>
</evidence>
<accession>A0A7C9TKG5</accession>
<gene>
    <name evidence="1" type="ORF">G3A44_08895</name>
</gene>
<dbReference type="EMBL" id="JAAGOH010000008">
    <property type="protein sequence ID" value="NDY91305.1"/>
    <property type="molecule type" value="Genomic_DNA"/>
</dbReference>
<dbReference type="Gene3D" id="3.40.50.1240">
    <property type="entry name" value="Phosphoglycerate mutase-like"/>
    <property type="match status" value="1"/>
</dbReference>
<dbReference type="GO" id="GO:0005737">
    <property type="term" value="C:cytoplasm"/>
    <property type="evidence" value="ECO:0007669"/>
    <property type="project" value="TreeGrafter"/>
</dbReference>
<dbReference type="RefSeq" id="WP_163457156.1">
    <property type="nucleotide sequence ID" value="NZ_JAAGOH010000008.1"/>
</dbReference>
<dbReference type="InterPro" id="IPR029033">
    <property type="entry name" value="His_PPase_superfam"/>
</dbReference>
<dbReference type="PANTHER" id="PTHR48100">
    <property type="entry name" value="BROAD-SPECIFICITY PHOSPHATASE YOR283W-RELATED"/>
    <property type="match status" value="1"/>
</dbReference>
<organism evidence="1 2">
    <name type="scientific">Ideonella livida</name>
    <dbReference type="NCBI Taxonomy" id="2707176"/>
    <lineage>
        <taxon>Bacteria</taxon>
        <taxon>Pseudomonadati</taxon>
        <taxon>Pseudomonadota</taxon>
        <taxon>Betaproteobacteria</taxon>
        <taxon>Burkholderiales</taxon>
        <taxon>Sphaerotilaceae</taxon>
        <taxon>Ideonella</taxon>
    </lineage>
</organism>
<dbReference type="AlphaFoldDB" id="A0A7C9TKG5"/>
<evidence type="ECO:0000313" key="1">
    <source>
        <dbReference type="EMBL" id="NDY91305.1"/>
    </source>
</evidence>
<sequence>MSEPEAGLDLLLLRHPPVALPPGHCYGWLDVPLAPPATQTLVAAVARVQARLQAWGLRPACVVSSPSSRCLDLARALAATPECAGSGPALAVRVDARWRELHFGRWEGRRWDDIPRHESDPWAEDVHHRAPPEGETRAALLARVQDALQALRRQPGPCLVVAHAGPLRAVLAQALGQPPGQVPDMPLDCAHLSWLRWPAHAAHPQALQLNQ</sequence>
<name>A0A7C9TKG5_9BURK</name>
<reference evidence="1 2" key="1">
    <citation type="submission" date="2020-02" db="EMBL/GenBank/DDBJ databases">
        <title>Ideonella bacterium strain TBM-1.</title>
        <authorList>
            <person name="Chen W.-M."/>
        </authorList>
    </citation>
    <scope>NUCLEOTIDE SEQUENCE [LARGE SCALE GENOMIC DNA]</scope>
    <source>
        <strain evidence="1 2">TBM-1</strain>
    </source>
</reference>
<dbReference type="CDD" id="cd07067">
    <property type="entry name" value="HP_PGM_like"/>
    <property type="match status" value="1"/>
</dbReference>
<comment type="caution">
    <text evidence="1">The sequence shown here is derived from an EMBL/GenBank/DDBJ whole genome shotgun (WGS) entry which is preliminary data.</text>
</comment>
<dbReference type="Pfam" id="PF00300">
    <property type="entry name" value="His_Phos_1"/>
    <property type="match status" value="1"/>
</dbReference>
<keyword evidence="2" id="KW-1185">Reference proteome</keyword>
<dbReference type="PANTHER" id="PTHR48100:SF1">
    <property type="entry name" value="HISTIDINE PHOSPHATASE FAMILY PROTEIN-RELATED"/>
    <property type="match status" value="1"/>
</dbReference>
<protein>
    <submittedName>
        <fullName evidence="1">Alpha-ribazole phosphatase</fullName>
    </submittedName>
</protein>
<dbReference type="GO" id="GO:0016791">
    <property type="term" value="F:phosphatase activity"/>
    <property type="evidence" value="ECO:0007669"/>
    <property type="project" value="TreeGrafter"/>
</dbReference>
<dbReference type="SUPFAM" id="SSF53254">
    <property type="entry name" value="Phosphoglycerate mutase-like"/>
    <property type="match status" value="1"/>
</dbReference>
<dbReference type="InterPro" id="IPR013078">
    <property type="entry name" value="His_Pase_superF_clade-1"/>
</dbReference>
<dbReference type="InterPro" id="IPR050275">
    <property type="entry name" value="PGM_Phosphatase"/>
</dbReference>
<dbReference type="Proteomes" id="UP000484255">
    <property type="component" value="Unassembled WGS sequence"/>
</dbReference>
<dbReference type="SMART" id="SM00855">
    <property type="entry name" value="PGAM"/>
    <property type="match status" value="1"/>
</dbReference>